<dbReference type="EMBL" id="LR796779">
    <property type="protein sequence ID" value="CAB4166410.1"/>
    <property type="molecule type" value="Genomic_DNA"/>
</dbReference>
<reference evidence="2" key="1">
    <citation type="submission" date="2020-04" db="EMBL/GenBank/DDBJ databases">
        <authorList>
            <person name="Chiriac C."/>
            <person name="Salcher M."/>
            <person name="Ghai R."/>
            <person name="Kavagutti S V."/>
        </authorList>
    </citation>
    <scope>NUCLEOTIDE SEQUENCE</scope>
</reference>
<dbReference type="EMBL" id="LR796969">
    <property type="protein sequence ID" value="CAB4178660.1"/>
    <property type="molecule type" value="Genomic_DNA"/>
</dbReference>
<feature type="compositionally biased region" description="Basic and acidic residues" evidence="1">
    <location>
        <begin position="40"/>
        <end position="59"/>
    </location>
</feature>
<proteinExistence type="predicted"/>
<evidence type="ECO:0000313" key="4">
    <source>
        <dbReference type="EMBL" id="CAB4178660.1"/>
    </source>
</evidence>
<evidence type="ECO:0000313" key="3">
    <source>
        <dbReference type="EMBL" id="CAB4173396.1"/>
    </source>
</evidence>
<accession>A0A6J5P395</accession>
<sequence>MPVITGKNRAEWMEAEMARRSGKPVPKPSNMYEEMSQNELKQHQDLLNKAMSKEKSEKE</sequence>
<dbReference type="EMBL" id="LR796891">
    <property type="protein sequence ID" value="CAB4173396.1"/>
    <property type="molecule type" value="Genomic_DNA"/>
</dbReference>
<evidence type="ECO:0000256" key="1">
    <source>
        <dbReference type="SAM" id="MobiDB-lite"/>
    </source>
</evidence>
<dbReference type="EMBL" id="LR797482">
    <property type="protein sequence ID" value="CAB4219485.1"/>
    <property type="molecule type" value="Genomic_DNA"/>
</dbReference>
<organism evidence="2">
    <name type="scientific">uncultured Caudovirales phage</name>
    <dbReference type="NCBI Taxonomy" id="2100421"/>
    <lineage>
        <taxon>Viruses</taxon>
        <taxon>Duplodnaviria</taxon>
        <taxon>Heunggongvirae</taxon>
        <taxon>Uroviricota</taxon>
        <taxon>Caudoviricetes</taxon>
        <taxon>Peduoviridae</taxon>
        <taxon>Maltschvirus</taxon>
        <taxon>Maltschvirus maltsch</taxon>
    </lineage>
</organism>
<protein>
    <submittedName>
        <fullName evidence="2">Uncharacterized protein</fullName>
    </submittedName>
</protein>
<feature type="region of interest" description="Disordered" evidence="1">
    <location>
        <begin position="16"/>
        <end position="59"/>
    </location>
</feature>
<evidence type="ECO:0000313" key="5">
    <source>
        <dbReference type="EMBL" id="CAB4219485.1"/>
    </source>
</evidence>
<evidence type="ECO:0000313" key="2">
    <source>
        <dbReference type="EMBL" id="CAB4166410.1"/>
    </source>
</evidence>
<name>A0A6J5P395_9CAUD</name>
<gene>
    <name evidence="4" type="ORF">UFOVP1019_58</name>
    <name evidence="5" type="ORF">UFOVP1618_32</name>
    <name evidence="2" type="ORF">UFOVP846_28</name>
    <name evidence="3" type="ORF">UFOVP940_60</name>
</gene>